<proteinExistence type="predicted"/>
<name>A0A498H083_9EURY</name>
<gene>
    <name evidence="1" type="ORF">ABH15_07475</name>
</gene>
<reference evidence="1 2" key="1">
    <citation type="journal article" date="2015" name="Int. J. Syst. Evol. Microbiol.">
        <title>Methanoculleus taiwanensis sp. nov., a methanogen isolated from deep marine sediment at the deformation front area near Taiwan.</title>
        <authorList>
            <person name="Weng C.Y."/>
            <person name="Chen S.C."/>
            <person name="Lai M.C."/>
            <person name="Wu S.Y."/>
            <person name="Lin S."/>
            <person name="Yang T.F."/>
            <person name="Chen P.C."/>
        </authorList>
    </citation>
    <scope>NUCLEOTIDE SEQUENCE [LARGE SCALE GENOMIC DNA]</scope>
    <source>
        <strain evidence="1 2">CYW4</strain>
    </source>
</reference>
<accession>A0A498H083</accession>
<keyword evidence="2" id="KW-1185">Reference proteome</keyword>
<dbReference type="Proteomes" id="UP000290932">
    <property type="component" value="Unassembled WGS sequence"/>
</dbReference>
<comment type="caution">
    <text evidence="1">The sequence shown here is derived from an EMBL/GenBank/DDBJ whole genome shotgun (WGS) entry which is preliminary data.</text>
</comment>
<sequence length="162" mass="18450">MLAASIVQTSVPANITDLTVEQYVELRSDYADIRETFREYIVETVQKEQLKDIGDKEQLESIINKLSNNFNSKICKIKELNKYRIPEWVDIGIGVASLVGNFSDDPIPKAIGTSSVLVQPFLRGQIEKRVVGGHDIHHTFANLQSDIDWQYTVRRLLQAGWF</sequence>
<protein>
    <submittedName>
        <fullName evidence="1">Uncharacterized protein</fullName>
    </submittedName>
</protein>
<dbReference type="AlphaFoldDB" id="A0A498H083"/>
<dbReference type="EMBL" id="LHQS01000002">
    <property type="protein sequence ID" value="RXE56028.1"/>
    <property type="molecule type" value="Genomic_DNA"/>
</dbReference>
<organism evidence="1 2">
    <name type="scientific">Methanoculleus taiwanensis</name>
    <dbReference type="NCBI Taxonomy" id="1550565"/>
    <lineage>
        <taxon>Archaea</taxon>
        <taxon>Methanobacteriati</taxon>
        <taxon>Methanobacteriota</taxon>
        <taxon>Stenosarchaea group</taxon>
        <taxon>Methanomicrobia</taxon>
        <taxon>Methanomicrobiales</taxon>
        <taxon>Methanomicrobiaceae</taxon>
        <taxon>Methanoculleus</taxon>
    </lineage>
</organism>
<evidence type="ECO:0000313" key="1">
    <source>
        <dbReference type="EMBL" id="RXE56028.1"/>
    </source>
</evidence>
<evidence type="ECO:0000313" key="2">
    <source>
        <dbReference type="Proteomes" id="UP000290932"/>
    </source>
</evidence>